<proteinExistence type="predicted"/>
<evidence type="ECO:0000313" key="2">
    <source>
        <dbReference type="EMBL" id="JAP18906.1"/>
    </source>
</evidence>
<organism evidence="2">
    <name type="scientific">Solanum chacoense</name>
    <name type="common">Chaco potato</name>
    <dbReference type="NCBI Taxonomy" id="4108"/>
    <lineage>
        <taxon>Eukaryota</taxon>
        <taxon>Viridiplantae</taxon>
        <taxon>Streptophyta</taxon>
        <taxon>Embryophyta</taxon>
        <taxon>Tracheophyta</taxon>
        <taxon>Spermatophyta</taxon>
        <taxon>Magnoliopsida</taxon>
        <taxon>eudicotyledons</taxon>
        <taxon>Gunneridae</taxon>
        <taxon>Pentapetalae</taxon>
        <taxon>asterids</taxon>
        <taxon>lamiids</taxon>
        <taxon>Solanales</taxon>
        <taxon>Solanaceae</taxon>
        <taxon>Solanoideae</taxon>
        <taxon>Solaneae</taxon>
        <taxon>Solanum</taxon>
    </lineage>
</organism>
<dbReference type="AlphaFoldDB" id="A0A0V0HG00"/>
<evidence type="ECO:0000256" key="1">
    <source>
        <dbReference type="SAM" id="MobiDB-lite"/>
    </source>
</evidence>
<name>A0A0V0HG00_SOLCH</name>
<reference evidence="2" key="1">
    <citation type="submission" date="2015-12" db="EMBL/GenBank/DDBJ databases">
        <title>Gene expression during late stages of embryo sac development: a critical building block for successful pollen-pistil interactions.</title>
        <authorList>
            <person name="Liu Y."/>
            <person name="Joly V."/>
            <person name="Sabar M."/>
            <person name="Matton D.P."/>
        </authorList>
    </citation>
    <scope>NUCLEOTIDE SEQUENCE</scope>
</reference>
<feature type="region of interest" description="Disordered" evidence="1">
    <location>
        <begin position="54"/>
        <end position="78"/>
    </location>
</feature>
<sequence length="78" mass="8700">MVYQSDLPFSKSLSTKIAFLRVQKCLIGEKENWFPFSNLSGLILSQYQTHVGKLQGQSSSNPIGRSPTLQITKGRLSI</sequence>
<accession>A0A0V0HG00</accession>
<dbReference type="EMBL" id="GEDG01020707">
    <property type="protein sequence ID" value="JAP18906.1"/>
    <property type="molecule type" value="Transcribed_RNA"/>
</dbReference>
<protein>
    <submittedName>
        <fullName evidence="2">Putative ovule protein</fullName>
    </submittedName>
</protein>
<feature type="compositionally biased region" description="Polar residues" evidence="1">
    <location>
        <begin position="54"/>
        <end position="71"/>
    </location>
</feature>